<organism evidence="3 4">
    <name type="scientific">Takifugu flavidus</name>
    <name type="common">sansaifugu</name>
    <dbReference type="NCBI Taxonomy" id="433684"/>
    <lineage>
        <taxon>Eukaryota</taxon>
        <taxon>Metazoa</taxon>
        <taxon>Chordata</taxon>
        <taxon>Craniata</taxon>
        <taxon>Vertebrata</taxon>
        <taxon>Euteleostomi</taxon>
        <taxon>Actinopterygii</taxon>
        <taxon>Neopterygii</taxon>
        <taxon>Teleostei</taxon>
        <taxon>Neoteleostei</taxon>
        <taxon>Acanthomorphata</taxon>
        <taxon>Eupercaria</taxon>
        <taxon>Tetraodontiformes</taxon>
        <taxon>Tetradontoidea</taxon>
        <taxon>Tetraodontidae</taxon>
        <taxon>Takifugu</taxon>
    </lineage>
</organism>
<evidence type="ECO:0000259" key="2">
    <source>
        <dbReference type="Pfam" id="PF20499"/>
    </source>
</evidence>
<dbReference type="PANTHER" id="PTHR24401">
    <property type="entry name" value="SI:CH211-243P7.3-RELATED"/>
    <property type="match status" value="1"/>
</dbReference>
<dbReference type="Proteomes" id="UP000324091">
    <property type="component" value="Chromosome 13"/>
</dbReference>
<dbReference type="EMBL" id="RHFK02000005">
    <property type="protein sequence ID" value="TWW76464.1"/>
    <property type="molecule type" value="Genomic_DNA"/>
</dbReference>
<feature type="compositionally biased region" description="Polar residues" evidence="1">
    <location>
        <begin position="380"/>
        <end position="393"/>
    </location>
</feature>
<protein>
    <recommendedName>
        <fullName evidence="2">DUF6729 domain-containing protein</fullName>
    </recommendedName>
</protein>
<accession>A0A5C6P9J8</accession>
<reference evidence="3 4" key="1">
    <citation type="submission" date="2019-04" db="EMBL/GenBank/DDBJ databases">
        <title>Chromosome genome assembly for Takifugu flavidus.</title>
        <authorList>
            <person name="Xiao S."/>
        </authorList>
    </citation>
    <scope>NUCLEOTIDE SEQUENCE [LARGE SCALE GENOMIC DNA]</scope>
    <source>
        <strain evidence="3">HTHZ2018</strain>
        <tissue evidence="3">Muscle</tissue>
    </source>
</reference>
<gene>
    <name evidence="3" type="ORF">D4764_13G0011260</name>
</gene>
<evidence type="ECO:0000313" key="3">
    <source>
        <dbReference type="EMBL" id="TWW76464.1"/>
    </source>
</evidence>
<dbReference type="PANTHER" id="PTHR24401:SF29">
    <property type="entry name" value="SI:CH211-243P7.3-RELATED"/>
    <property type="match status" value="1"/>
</dbReference>
<dbReference type="Pfam" id="PF20499">
    <property type="entry name" value="DUF6729"/>
    <property type="match status" value="1"/>
</dbReference>
<name>A0A5C6P9J8_9TELE</name>
<feature type="compositionally biased region" description="Polar residues" evidence="1">
    <location>
        <begin position="61"/>
        <end position="78"/>
    </location>
</feature>
<keyword evidence="4" id="KW-1185">Reference proteome</keyword>
<dbReference type="AlphaFoldDB" id="A0A5C6P9J8"/>
<comment type="caution">
    <text evidence="3">The sequence shown here is derived from an EMBL/GenBank/DDBJ whole genome shotgun (WGS) entry which is preliminary data.</text>
</comment>
<sequence length="768" mass="85969">MADSHSKDSLQSFVSYALGFQEIQALLTYEAGRGDGVTASSEDDQLVGFDKHCVPGTRLFRSQQNLLKRQQPTTSSTPAEHPMKAPAEPQAMEEDVEMEREMLSIHNSDLQVQSYAMPVAAAALPTPLTQDSIGKNCAGHSRDAAAPTRAEDETDENLSRLWTAQVSVDSRRTYARPSYWARMIGGPPSAFGTNRKASPSTPRFEPSDEAKRVGSTPQDKSAAMREDLVWQNALAVIRQRGGIPQIRWRCWETMSCSLNEEAAGLCMAESHSKDSLQSFVSYALSFQEIQALLTYEAGRGDGVTASSEDDQLVGFGARAKSTWKEIWDSRGDGYAHFVIGKCCVPASPGVKRKRPVPLPPQLAFLVTETEGLTKVEEPHSTSGPDSCTAQTSDGRVPPLTDSTEDEKSVPIAPVPMPVPDHDMSKWICSQHQKLWMRTELQQLGLWPGSRPVHNPGNAISLWRLPPQPELLDMVAELPSPNFFQLHPFFIWKPESHIMVRLRNNYILPCLHSCPRPQVVSAGVGRPRVIVSVRGQYFIFSSRLCCKACRRNWFADNPRWVEKLPVRFTNLFPAFLTYKKAVCKSVMDELWRSGKSPTDMANQVNELMHLKYERAHLAYLHAVQNVRDAEAGAYGQRTIGQYVRMEDRPRAFGSYEDQEGWGGVSVSGFYLTDCLLDEFKHQQPSLTKLLQGTFGQVFRSDHTRKMARKVTLASGAMSSFAVMNENWLIVSWVMVQAETERSLHPMYQGMAQRYSDAGVEKAGYHWMDR</sequence>
<feature type="region of interest" description="Disordered" evidence="1">
    <location>
        <begin position="374"/>
        <end position="411"/>
    </location>
</feature>
<feature type="compositionally biased region" description="Polar residues" evidence="1">
    <location>
        <begin position="191"/>
        <end position="201"/>
    </location>
</feature>
<feature type="region of interest" description="Disordered" evidence="1">
    <location>
        <begin position="61"/>
        <end position="89"/>
    </location>
</feature>
<evidence type="ECO:0000256" key="1">
    <source>
        <dbReference type="SAM" id="MobiDB-lite"/>
    </source>
</evidence>
<proteinExistence type="predicted"/>
<evidence type="ECO:0000313" key="4">
    <source>
        <dbReference type="Proteomes" id="UP000324091"/>
    </source>
</evidence>
<dbReference type="InterPro" id="IPR046616">
    <property type="entry name" value="DUF6729"/>
</dbReference>
<feature type="region of interest" description="Disordered" evidence="1">
    <location>
        <begin position="190"/>
        <end position="221"/>
    </location>
</feature>
<feature type="region of interest" description="Disordered" evidence="1">
    <location>
        <begin position="134"/>
        <end position="157"/>
    </location>
</feature>
<feature type="domain" description="DUF6729" evidence="2">
    <location>
        <begin position="457"/>
        <end position="629"/>
    </location>
</feature>